<evidence type="ECO:0000313" key="2">
    <source>
        <dbReference type="Proteomes" id="UP000038200"/>
    </source>
</evidence>
<dbReference type="Proteomes" id="UP000038200">
    <property type="component" value="Unassembled WGS sequence"/>
</dbReference>
<accession>A0A0B7IPQ1</accession>
<sequence length="40" mass="4793">MKVIQTKKVYYLDHEGNTTHTTKEYYLLNYKVLTLKSKAK</sequence>
<protein>
    <submittedName>
        <fullName evidence="1">Uncharacterized protein</fullName>
    </submittedName>
</protein>
<dbReference type="EMBL" id="CDOL01000248">
    <property type="protein sequence ID" value="CEN53785.1"/>
    <property type="molecule type" value="Genomic_DNA"/>
</dbReference>
<proteinExistence type="predicted"/>
<gene>
    <name evidence="1" type="ORF">CCAND93_580006</name>
</gene>
<organism evidence="1 2">
    <name type="scientific">Capnocytophaga canis</name>
    <dbReference type="NCBI Taxonomy" id="1848903"/>
    <lineage>
        <taxon>Bacteria</taxon>
        <taxon>Pseudomonadati</taxon>
        <taxon>Bacteroidota</taxon>
        <taxon>Flavobacteriia</taxon>
        <taxon>Flavobacteriales</taxon>
        <taxon>Flavobacteriaceae</taxon>
        <taxon>Capnocytophaga</taxon>
    </lineage>
</organism>
<evidence type="ECO:0000313" key="1">
    <source>
        <dbReference type="EMBL" id="CEN53785.1"/>
    </source>
</evidence>
<dbReference type="AlphaFoldDB" id="A0A0B7IPQ1"/>
<dbReference type="RefSeq" id="WP_262481987.1">
    <property type="nucleotide sequence ID" value="NZ_CDOL01000248.1"/>
</dbReference>
<reference evidence="1 2" key="1">
    <citation type="submission" date="2015-01" db="EMBL/GenBank/DDBJ databases">
        <authorList>
            <person name="Xiang T."/>
            <person name="Song Y."/>
            <person name="Huang L."/>
            <person name="Wang B."/>
            <person name="Wu P."/>
        </authorList>
    </citation>
    <scope>NUCLEOTIDE SEQUENCE [LARGE SCALE GENOMIC DNA]</scope>
    <source>
        <strain evidence="1 2">CcD93</strain>
    </source>
</reference>
<name>A0A0B7IPQ1_9FLAO</name>